<evidence type="ECO:0000313" key="7">
    <source>
        <dbReference type="EMBL" id="CAB4017522.1"/>
    </source>
</evidence>
<dbReference type="GO" id="GO:0005886">
    <property type="term" value="C:plasma membrane"/>
    <property type="evidence" value="ECO:0007669"/>
    <property type="project" value="TreeGrafter"/>
</dbReference>
<keyword evidence="5 6" id="KW-0472">Membrane</keyword>
<evidence type="ECO:0000256" key="6">
    <source>
        <dbReference type="RuleBase" id="RU361218"/>
    </source>
</evidence>
<evidence type="ECO:0000256" key="4">
    <source>
        <dbReference type="ARBA" id="ARBA00022989"/>
    </source>
</evidence>
<comment type="subcellular location">
    <subcellularLocation>
        <location evidence="1 6">Membrane</location>
        <topology evidence="1 6">Multi-pass membrane protein</topology>
    </subcellularLocation>
</comment>
<dbReference type="AlphaFoldDB" id="A0A7D9ETP0"/>
<keyword evidence="8" id="KW-1185">Reference proteome</keyword>
<evidence type="ECO:0000313" key="8">
    <source>
        <dbReference type="Proteomes" id="UP001152795"/>
    </source>
</evidence>
<evidence type="ECO:0000256" key="2">
    <source>
        <dbReference type="ARBA" id="ARBA00006840"/>
    </source>
</evidence>
<dbReference type="PANTHER" id="PTHR19282">
    <property type="entry name" value="TETRASPANIN"/>
    <property type="match status" value="1"/>
</dbReference>
<proteinExistence type="inferred from homology"/>
<evidence type="ECO:0000256" key="5">
    <source>
        <dbReference type="ARBA" id="ARBA00023136"/>
    </source>
</evidence>
<keyword evidence="4 6" id="KW-1133">Transmembrane helix</keyword>
<sequence>MADKSRILKWMLFAFTVVFWTIGGLMMGVGFYSVTQKNEYTEFTSTSTDPGALIVAVGFIIFFVSFAGTIGALRENTTLLRVYEVFIFIVVILQFIGGILGFAFWPEVRESLDTQVKKMITKYPYDVDLKNAIDLVQERLECCGSSNYHDWNLNRYYRCYVNDPKPIQHCSVPFSCCHIKEKQRINYQCGYQMRSPGRHRLDANNYIYTRGCLDVLENYFKDNLVLVGAVAIAFLLPEVLGIVLTHMFINDIKDRIEKMYEVDGFENRAPRPAGPSQATGYL</sequence>
<feature type="transmembrane region" description="Helical" evidence="6">
    <location>
        <begin position="85"/>
        <end position="105"/>
    </location>
</feature>
<comment type="caution">
    <text evidence="7">The sequence shown here is derived from an EMBL/GenBank/DDBJ whole genome shotgun (WGS) entry which is preliminary data.</text>
</comment>
<organism evidence="7 8">
    <name type="scientific">Paramuricea clavata</name>
    <name type="common">Red gorgonian</name>
    <name type="synonym">Violescent sea-whip</name>
    <dbReference type="NCBI Taxonomy" id="317549"/>
    <lineage>
        <taxon>Eukaryota</taxon>
        <taxon>Metazoa</taxon>
        <taxon>Cnidaria</taxon>
        <taxon>Anthozoa</taxon>
        <taxon>Octocorallia</taxon>
        <taxon>Malacalcyonacea</taxon>
        <taxon>Plexauridae</taxon>
        <taxon>Paramuricea</taxon>
    </lineage>
</organism>
<dbReference type="Proteomes" id="UP001152795">
    <property type="component" value="Unassembled WGS sequence"/>
</dbReference>
<dbReference type="PIRSF" id="PIRSF002419">
    <property type="entry name" value="Tetraspanin"/>
    <property type="match status" value="1"/>
</dbReference>
<dbReference type="EMBL" id="CACRXK020009583">
    <property type="protein sequence ID" value="CAB4017522.1"/>
    <property type="molecule type" value="Genomic_DNA"/>
</dbReference>
<dbReference type="Gene3D" id="1.10.1450.10">
    <property type="entry name" value="Tetraspanin"/>
    <property type="match status" value="1"/>
</dbReference>
<evidence type="ECO:0000256" key="1">
    <source>
        <dbReference type="ARBA" id="ARBA00004141"/>
    </source>
</evidence>
<keyword evidence="3 6" id="KW-0812">Transmembrane</keyword>
<accession>A0A7D9ETP0</accession>
<feature type="transmembrane region" description="Helical" evidence="6">
    <location>
        <begin position="12"/>
        <end position="32"/>
    </location>
</feature>
<dbReference type="InterPro" id="IPR000301">
    <property type="entry name" value="Tetraspanin_animals"/>
</dbReference>
<gene>
    <name evidence="7" type="ORF">PACLA_8A035916</name>
</gene>
<protein>
    <recommendedName>
        <fullName evidence="6">Tetraspanin</fullName>
    </recommendedName>
</protein>
<name>A0A7D9ETP0_PARCT</name>
<evidence type="ECO:0000256" key="3">
    <source>
        <dbReference type="ARBA" id="ARBA00022692"/>
    </source>
</evidence>
<reference evidence="7" key="1">
    <citation type="submission" date="2020-04" db="EMBL/GenBank/DDBJ databases">
        <authorList>
            <person name="Alioto T."/>
            <person name="Alioto T."/>
            <person name="Gomez Garrido J."/>
        </authorList>
    </citation>
    <scope>NUCLEOTIDE SEQUENCE</scope>
    <source>
        <strain evidence="7">A484AB</strain>
    </source>
</reference>
<dbReference type="InterPro" id="IPR018499">
    <property type="entry name" value="Tetraspanin/Peripherin"/>
</dbReference>
<dbReference type="OrthoDB" id="2014092at2759"/>
<dbReference type="Pfam" id="PF00335">
    <property type="entry name" value="Tetraspanin"/>
    <property type="match status" value="1"/>
</dbReference>
<dbReference type="PRINTS" id="PR00259">
    <property type="entry name" value="TMFOUR"/>
</dbReference>
<feature type="transmembrane region" description="Helical" evidence="6">
    <location>
        <begin position="224"/>
        <end position="249"/>
    </location>
</feature>
<feature type="transmembrane region" description="Helical" evidence="6">
    <location>
        <begin position="52"/>
        <end position="73"/>
    </location>
</feature>
<dbReference type="InterPro" id="IPR008952">
    <property type="entry name" value="Tetraspanin_EC2_sf"/>
</dbReference>
<dbReference type="PANTHER" id="PTHR19282:SF431">
    <property type="entry name" value="TETRASPANIN 26A, ISOFORM B-RELATED"/>
    <property type="match status" value="1"/>
</dbReference>
<comment type="similarity">
    <text evidence="2 6">Belongs to the tetraspanin (TM4SF) family.</text>
</comment>
<dbReference type="SUPFAM" id="SSF48652">
    <property type="entry name" value="Tetraspanin"/>
    <property type="match status" value="1"/>
</dbReference>